<organism evidence="3 4">
    <name type="scientific">Waterburya agarophytonicola KI4</name>
    <dbReference type="NCBI Taxonomy" id="2874699"/>
    <lineage>
        <taxon>Bacteria</taxon>
        <taxon>Bacillati</taxon>
        <taxon>Cyanobacteriota</taxon>
        <taxon>Cyanophyceae</taxon>
        <taxon>Pleurocapsales</taxon>
        <taxon>Hyellaceae</taxon>
        <taxon>Waterburya</taxon>
        <taxon>Waterburya agarophytonicola</taxon>
    </lineage>
</organism>
<comment type="similarity">
    <text evidence="1">Belongs to the PspA/Vipp/IM30 family.</text>
</comment>
<keyword evidence="4" id="KW-1185">Reference proteome</keyword>
<dbReference type="Proteomes" id="UP000729733">
    <property type="component" value="Unassembled WGS sequence"/>
</dbReference>
<sequence>MKQVNPKKITYWLLGETAGRISVALWKRLWGMPLEAGGKVAQKVAQESIVSMQESIAQLSTAVAKVVSTYNLAQQQYNNKLKDYQEAERQAQLAHNKGNEEAARLAITKAIAIEKILPQLSERVGAAQMTMNKAKAKLKRETEKLEAYKLELENLESLTLVNQAMAEMGGISTEWGLDSARSQFAEAKNGIEKRALLEEAKAELTENPNDVLADEIDALSLEAEIEKRFKNLNSQQES</sequence>
<dbReference type="EMBL" id="JADWDC010000043">
    <property type="protein sequence ID" value="MCC0178443.1"/>
    <property type="molecule type" value="Genomic_DNA"/>
</dbReference>
<keyword evidence="2" id="KW-0175">Coiled coil</keyword>
<comment type="caution">
    <text evidence="3">The sequence shown here is derived from an EMBL/GenBank/DDBJ whole genome shotgun (WGS) entry which is preliminary data.</text>
</comment>
<dbReference type="Pfam" id="PF04012">
    <property type="entry name" value="PspA_IM30"/>
    <property type="match status" value="1"/>
</dbReference>
<protein>
    <submittedName>
        <fullName evidence="3">PspA/IM30 family protein</fullName>
    </submittedName>
</protein>
<evidence type="ECO:0000256" key="2">
    <source>
        <dbReference type="SAM" id="Coils"/>
    </source>
</evidence>
<dbReference type="AlphaFoldDB" id="A0A964BRN4"/>
<accession>A0A964BRN4</accession>
<evidence type="ECO:0000256" key="1">
    <source>
        <dbReference type="ARBA" id="ARBA00043985"/>
    </source>
</evidence>
<dbReference type="RefSeq" id="WP_229641526.1">
    <property type="nucleotide sequence ID" value="NZ_JADWDC010000043.1"/>
</dbReference>
<feature type="coiled-coil region" evidence="2">
    <location>
        <begin position="131"/>
        <end position="158"/>
    </location>
</feature>
<evidence type="ECO:0000313" key="3">
    <source>
        <dbReference type="EMBL" id="MCC0178443.1"/>
    </source>
</evidence>
<gene>
    <name evidence="3" type="ORF">I4641_15815</name>
</gene>
<name>A0A964BRN4_9CYAN</name>
<dbReference type="InterPro" id="IPR007157">
    <property type="entry name" value="PspA_VIPP1"/>
</dbReference>
<evidence type="ECO:0000313" key="4">
    <source>
        <dbReference type="Proteomes" id="UP000729733"/>
    </source>
</evidence>
<reference evidence="3" key="1">
    <citation type="journal article" date="2021" name="Antonie Van Leeuwenhoek">
        <title>Draft genome and description of Waterburya agarophytonicola gen. nov. sp. nov. (Pleurocapsales, Cyanobacteria): a seaweed symbiont.</title>
        <authorList>
            <person name="Bonthond G."/>
            <person name="Shalygin S."/>
            <person name="Bayer T."/>
            <person name="Weinberger F."/>
        </authorList>
    </citation>
    <scope>NUCLEOTIDE SEQUENCE</scope>
    <source>
        <strain evidence="3">KI4</strain>
    </source>
</reference>
<proteinExistence type="inferred from homology"/>
<feature type="coiled-coil region" evidence="2">
    <location>
        <begin position="70"/>
        <end position="97"/>
    </location>
</feature>